<gene>
    <name evidence="5" type="ORF">SAMN05216289_107109</name>
</gene>
<feature type="transmembrane region" description="Helical" evidence="1">
    <location>
        <begin position="270"/>
        <end position="289"/>
    </location>
</feature>
<evidence type="ECO:0000259" key="3">
    <source>
        <dbReference type="Pfam" id="PF13387"/>
    </source>
</evidence>
<feature type="domain" description="Lnb N-terminal periplasmic" evidence="3">
    <location>
        <begin position="35"/>
        <end position="191"/>
    </location>
</feature>
<feature type="chain" id="PRO_5011481936" evidence="2">
    <location>
        <begin position="33"/>
        <end position="430"/>
    </location>
</feature>
<accession>A0A1I4X570</accession>
<dbReference type="PROSITE" id="PS51257">
    <property type="entry name" value="PROKAR_LIPOPROTEIN"/>
    <property type="match status" value="1"/>
</dbReference>
<proteinExistence type="predicted"/>
<reference evidence="5 6" key="1">
    <citation type="submission" date="2016-10" db="EMBL/GenBank/DDBJ databases">
        <authorList>
            <person name="de Groot N.N."/>
        </authorList>
    </citation>
    <scope>NUCLEOTIDE SEQUENCE [LARGE SCALE GENOMIC DNA]</scope>
    <source>
        <strain evidence="5 6">CGMCC 1.7659</strain>
    </source>
</reference>
<dbReference type="AlphaFoldDB" id="A0A1I4X570"/>
<keyword evidence="6" id="KW-1185">Reference proteome</keyword>
<dbReference type="EMBL" id="FOVF01000007">
    <property type="protein sequence ID" value="SFN20369.1"/>
    <property type="molecule type" value="Genomic_DNA"/>
</dbReference>
<protein>
    <submittedName>
        <fullName evidence="5">Uncharacterized protein</fullName>
    </submittedName>
</protein>
<dbReference type="STRING" id="578942.SAMN05216289_107109"/>
<feature type="transmembrane region" description="Helical" evidence="1">
    <location>
        <begin position="301"/>
        <end position="325"/>
    </location>
</feature>
<feature type="transmembrane region" description="Helical" evidence="1">
    <location>
        <begin position="365"/>
        <end position="385"/>
    </location>
</feature>
<evidence type="ECO:0000256" key="1">
    <source>
        <dbReference type="SAM" id="Phobius"/>
    </source>
</evidence>
<keyword evidence="1" id="KW-1133">Transmembrane helix</keyword>
<feature type="transmembrane region" description="Helical" evidence="1">
    <location>
        <begin position="337"/>
        <end position="353"/>
    </location>
</feature>
<evidence type="ECO:0000256" key="2">
    <source>
        <dbReference type="SAM" id="SignalP"/>
    </source>
</evidence>
<feature type="signal peptide" evidence="2">
    <location>
        <begin position="1"/>
        <end position="32"/>
    </location>
</feature>
<organism evidence="5 6">
    <name type="scientific">Dokdonella immobilis</name>
    <dbReference type="NCBI Taxonomy" id="578942"/>
    <lineage>
        <taxon>Bacteria</taxon>
        <taxon>Pseudomonadati</taxon>
        <taxon>Pseudomonadota</taxon>
        <taxon>Gammaproteobacteria</taxon>
        <taxon>Lysobacterales</taxon>
        <taxon>Rhodanobacteraceae</taxon>
        <taxon>Dokdonella</taxon>
    </lineage>
</organism>
<keyword evidence="1" id="KW-0472">Membrane</keyword>
<keyword evidence="1" id="KW-0812">Transmembrane</keyword>
<evidence type="ECO:0000313" key="5">
    <source>
        <dbReference type="EMBL" id="SFN20369.1"/>
    </source>
</evidence>
<dbReference type="InterPro" id="IPR025178">
    <property type="entry name" value="Lnb_N"/>
</dbReference>
<name>A0A1I4X570_9GAMM</name>
<dbReference type="Pfam" id="PF25221">
    <property type="entry name" value="5TMH_Lnb"/>
    <property type="match status" value="1"/>
</dbReference>
<dbReference type="RefSeq" id="WP_092406587.1">
    <property type="nucleotide sequence ID" value="NZ_FOVF01000007.1"/>
</dbReference>
<feature type="domain" description="Lnb-like transmembrane" evidence="4">
    <location>
        <begin position="282"/>
        <end position="400"/>
    </location>
</feature>
<sequence length="430" mass="48066">MRARRWRCGPRALLLWLALVVAFGCGASPVWADGEPAATLQVSLLTFGPGDIYWERFGHNAIVIRDPASGTAISYNYGIFDFEEADFFLNFLRGRMSYQIAAEDADDDIAYYISTGRSVVEQRLRFTAVQARALQDYLETNLRPENRHYRYDYFTSNCSTKVRDALDHVLGGTLRLQMTSPSRGFTYRLLADALTRPDPLLMGVIDIGLGPYADQRLSFWKDSFVPMQLMAHLREMSTTDAQGQPVPLVIGEQVLAESRLPPPPVLPPDLRWPFFGIGLGFAVALLLLGAQRRQAWARTSLAVIASLFSLFCGTFGLVMLGLWFFTAHESAWRNENLLVFSPLCLLLLPTWWRSARRDWAPSKTALRIAAIVAVLAAFALFSKILSTFPQANLPWILLLLPAHLVLARNLQVRRAMSDAAVAGNVERASP</sequence>
<evidence type="ECO:0000259" key="4">
    <source>
        <dbReference type="Pfam" id="PF25221"/>
    </source>
</evidence>
<keyword evidence="2" id="KW-0732">Signal</keyword>
<dbReference type="Pfam" id="PF13387">
    <property type="entry name" value="Lnb_N"/>
    <property type="match status" value="1"/>
</dbReference>
<evidence type="ECO:0000313" key="6">
    <source>
        <dbReference type="Proteomes" id="UP000198575"/>
    </source>
</evidence>
<dbReference type="Proteomes" id="UP000198575">
    <property type="component" value="Unassembled WGS sequence"/>
</dbReference>
<dbReference type="OrthoDB" id="319167at2"/>
<dbReference type="InterPro" id="IPR057436">
    <property type="entry name" value="5TMH_Lnb"/>
</dbReference>